<proteinExistence type="predicted"/>
<sequence>SRRNRTGAGSLSAAPRAPTTHHQEAIDPTQRAASRTLPATVSTPPGLVSAPASFVPDLDAAMCSTRALPIRRDETQIDRECLACVDVAARSGDPAAPKLIPPVHAVSVSVPGAESVPARHRRRCQSQARLCRLTCRVPCAAYRVPAANGLCTSVSLRSGVLDAVATRDGPISLPWPSTQAKADTPFTPRPSPDSASAPLAYAYAYSYTYTCGLARTHALCPIAVSCIIRPLFLCPSVLLFPSPSRFSTSECPNAMRGCVLAIASALLWRLASGGPLCLRYGCGCGCPSHHRAYPLVLISISLHPSPPCLSHPAAVKRRLLLLLTKMPHGSDSEPEGARWCSLRSLSPRALTLTHVLCWMFSPWRSLGFEIRERIDMTVVGMLDDVSPDGSLCTPCSVLCALRFCVPEPSHLLCISTRPHTASTSPPSPHPPQSQSLSHSTIQHPTLTTRHIQQLINPLPPPPGLINRSRIWHPHRDLRELPVPVPPIHARAAVPLLGTLVLVSGLPLPWAWARPRHHWRGGSQALMSERRTDVEPGSIPSSDSLAPIRPAIASRGICPSAPAARFRLPSSQLPDRMGFCVLGSEAALALACACHAPASSCSSTRHAIAARTLLPSPSSEHQTPNTFFSSRTFPIFSVAVLLRLHLEQDGHALASSSPTPYRSEARRPSVPDTRY</sequence>
<feature type="compositionally biased region" description="Basic and acidic residues" evidence="1">
    <location>
        <begin position="662"/>
        <end position="674"/>
    </location>
</feature>
<feature type="region of interest" description="Disordered" evidence="1">
    <location>
        <begin position="417"/>
        <end position="441"/>
    </location>
</feature>
<dbReference type="Proteomes" id="UP000298327">
    <property type="component" value="Unassembled WGS sequence"/>
</dbReference>
<comment type="caution">
    <text evidence="2">The sequence shown here is derived from an EMBL/GenBank/DDBJ whole genome shotgun (WGS) entry which is preliminary data.</text>
</comment>
<dbReference type="AlphaFoldDB" id="A0A4Y9XP85"/>
<name>A0A4Y9XP85_9AGAM</name>
<evidence type="ECO:0000313" key="3">
    <source>
        <dbReference type="Proteomes" id="UP000298327"/>
    </source>
</evidence>
<accession>A0A4Y9XP85</accession>
<evidence type="ECO:0000313" key="2">
    <source>
        <dbReference type="EMBL" id="TFY50339.1"/>
    </source>
</evidence>
<organism evidence="2 3">
    <name type="scientific">Dentipellis fragilis</name>
    <dbReference type="NCBI Taxonomy" id="205917"/>
    <lineage>
        <taxon>Eukaryota</taxon>
        <taxon>Fungi</taxon>
        <taxon>Dikarya</taxon>
        <taxon>Basidiomycota</taxon>
        <taxon>Agaricomycotina</taxon>
        <taxon>Agaricomycetes</taxon>
        <taxon>Russulales</taxon>
        <taxon>Hericiaceae</taxon>
        <taxon>Dentipellis</taxon>
    </lineage>
</organism>
<feature type="region of interest" description="Disordered" evidence="1">
    <location>
        <begin position="1"/>
        <end position="44"/>
    </location>
</feature>
<feature type="region of interest" description="Disordered" evidence="1">
    <location>
        <begin position="652"/>
        <end position="674"/>
    </location>
</feature>
<feature type="non-terminal residue" evidence="2">
    <location>
        <position position="1"/>
    </location>
</feature>
<keyword evidence="3" id="KW-1185">Reference proteome</keyword>
<gene>
    <name evidence="2" type="ORF">EVG20_g11577</name>
</gene>
<protein>
    <submittedName>
        <fullName evidence="2">Uncharacterized protein</fullName>
    </submittedName>
</protein>
<dbReference type="EMBL" id="SEOQ01001877">
    <property type="protein sequence ID" value="TFY50339.1"/>
    <property type="molecule type" value="Genomic_DNA"/>
</dbReference>
<feature type="compositionally biased region" description="Polar residues" evidence="1">
    <location>
        <begin position="31"/>
        <end position="43"/>
    </location>
</feature>
<evidence type="ECO:0000256" key="1">
    <source>
        <dbReference type="SAM" id="MobiDB-lite"/>
    </source>
</evidence>
<reference evidence="2 3" key="1">
    <citation type="submission" date="2019-02" db="EMBL/GenBank/DDBJ databases">
        <title>Genome sequencing of the rare red list fungi Dentipellis fragilis.</title>
        <authorList>
            <person name="Buettner E."/>
            <person name="Kellner H."/>
        </authorList>
    </citation>
    <scope>NUCLEOTIDE SEQUENCE [LARGE SCALE GENOMIC DNA]</scope>
    <source>
        <strain evidence="2 3">DSM 105465</strain>
    </source>
</reference>